<feature type="transmembrane region" description="Helical" evidence="5">
    <location>
        <begin position="351"/>
        <end position="372"/>
    </location>
</feature>
<feature type="non-terminal residue" evidence="6">
    <location>
        <position position="1"/>
    </location>
</feature>
<evidence type="ECO:0000256" key="2">
    <source>
        <dbReference type="ARBA" id="ARBA00022692"/>
    </source>
</evidence>
<comment type="caution">
    <text evidence="6">The sequence shown here is derived from an EMBL/GenBank/DDBJ whole genome shotgun (WGS) entry which is preliminary data.</text>
</comment>
<dbReference type="InterPro" id="IPR036259">
    <property type="entry name" value="MFS_trans_sf"/>
</dbReference>
<keyword evidence="7" id="KW-1185">Reference proteome</keyword>
<feature type="transmembrane region" description="Helical" evidence="5">
    <location>
        <begin position="12"/>
        <end position="31"/>
    </location>
</feature>
<name>A0A5C6N9U1_9TELE</name>
<sequence length="492" mass="54209">DMYLAPLQRSVYWRLALLFLLNPLIFFLDIFTDAIFATSCRHSNLTVTNGSLLPGADSDQPWPAEGRYTLLITACLCLCQSACGWVDWLSCSQTLFMVGMLLGSLFGGAISDRYGKRPLMLVCLCADSICVLLPAMLPQPLLYLGLRCVTGVCFCCLTTSSFSLAVEWAHPEARLWPSAFLPCCFSIGTMATALLAWLSPTLTKLHLSMSLPQLACLPLFFSIPESPRWLLLKKRMDILERYRNNSPEDKHFLDLVLDSARSSLQKASEVQEKRLPGDLASCDYFHFKHPTVLLRLLIMSYLSAATALTYYGICMNIGSFSVDVFVAQFFSGLSEIPCLLLPLIRMGRRPLTMLTLFLSGAACFLTLLLSRYNTEPKLVLSVALLGKLCILGASFITVLYSIELFPTVIRQRCVSLVNLSFRSGCLANSLLFTHPHGMISVAALVVYSSGPIIGSGLCLMLPETSGTQLPDSVEDCDRQSLPILPACVPSVR</sequence>
<accession>A0A5C6N9U1</accession>
<dbReference type="Proteomes" id="UP000324091">
    <property type="component" value="Chromosome 3"/>
</dbReference>
<dbReference type="GO" id="GO:0022857">
    <property type="term" value="F:transmembrane transporter activity"/>
    <property type="evidence" value="ECO:0007669"/>
    <property type="project" value="InterPro"/>
</dbReference>
<dbReference type="EMBL" id="RHFK02000016">
    <property type="protein sequence ID" value="TWW63885.1"/>
    <property type="molecule type" value="Genomic_DNA"/>
</dbReference>
<feature type="transmembrane region" description="Helical" evidence="5">
    <location>
        <begin position="143"/>
        <end position="166"/>
    </location>
</feature>
<feature type="transmembrane region" description="Helical" evidence="5">
    <location>
        <begin position="325"/>
        <end position="344"/>
    </location>
</feature>
<evidence type="ECO:0000256" key="4">
    <source>
        <dbReference type="ARBA" id="ARBA00023136"/>
    </source>
</evidence>
<feature type="transmembrane region" description="Helical" evidence="5">
    <location>
        <begin position="210"/>
        <end position="231"/>
    </location>
</feature>
<feature type="transmembrane region" description="Helical" evidence="5">
    <location>
        <begin position="178"/>
        <end position="198"/>
    </location>
</feature>
<evidence type="ECO:0000256" key="5">
    <source>
        <dbReference type="SAM" id="Phobius"/>
    </source>
</evidence>
<protein>
    <submittedName>
        <fullName evidence="6">Solute carrier family 22 member 13</fullName>
    </submittedName>
</protein>
<dbReference type="InterPro" id="IPR005828">
    <property type="entry name" value="MFS_sugar_transport-like"/>
</dbReference>
<feature type="transmembrane region" description="Helical" evidence="5">
    <location>
        <begin position="378"/>
        <end position="402"/>
    </location>
</feature>
<evidence type="ECO:0000313" key="7">
    <source>
        <dbReference type="Proteomes" id="UP000324091"/>
    </source>
</evidence>
<dbReference type="Pfam" id="PF00083">
    <property type="entry name" value="Sugar_tr"/>
    <property type="match status" value="1"/>
</dbReference>
<comment type="subcellular location">
    <subcellularLocation>
        <location evidence="1">Membrane</location>
        <topology evidence="1">Multi-pass membrane protein</topology>
    </subcellularLocation>
</comment>
<keyword evidence="4 5" id="KW-0472">Membrane</keyword>
<dbReference type="Gene3D" id="1.20.1250.20">
    <property type="entry name" value="MFS general substrate transporter like domains"/>
    <property type="match status" value="1"/>
</dbReference>
<keyword evidence="2 5" id="KW-0812">Transmembrane</keyword>
<evidence type="ECO:0000256" key="1">
    <source>
        <dbReference type="ARBA" id="ARBA00004141"/>
    </source>
</evidence>
<dbReference type="SUPFAM" id="SSF103473">
    <property type="entry name" value="MFS general substrate transporter"/>
    <property type="match status" value="1"/>
</dbReference>
<reference evidence="6 7" key="1">
    <citation type="submission" date="2019-04" db="EMBL/GenBank/DDBJ databases">
        <title>Chromosome genome assembly for Takifugu flavidus.</title>
        <authorList>
            <person name="Xiao S."/>
        </authorList>
    </citation>
    <scope>NUCLEOTIDE SEQUENCE [LARGE SCALE GENOMIC DNA]</scope>
    <source>
        <strain evidence="6">HTHZ2018</strain>
        <tissue evidence="6">Muscle</tissue>
    </source>
</reference>
<evidence type="ECO:0000256" key="3">
    <source>
        <dbReference type="ARBA" id="ARBA00022989"/>
    </source>
</evidence>
<feature type="transmembrane region" description="Helical" evidence="5">
    <location>
        <begin position="292"/>
        <end position="313"/>
    </location>
</feature>
<gene>
    <name evidence="6" type="ORF">D4764_03G0008930</name>
</gene>
<proteinExistence type="predicted"/>
<dbReference type="PANTHER" id="PTHR24064">
    <property type="entry name" value="SOLUTE CARRIER FAMILY 22 MEMBER"/>
    <property type="match status" value="1"/>
</dbReference>
<organism evidence="6 7">
    <name type="scientific">Takifugu flavidus</name>
    <name type="common">sansaifugu</name>
    <dbReference type="NCBI Taxonomy" id="433684"/>
    <lineage>
        <taxon>Eukaryota</taxon>
        <taxon>Metazoa</taxon>
        <taxon>Chordata</taxon>
        <taxon>Craniata</taxon>
        <taxon>Vertebrata</taxon>
        <taxon>Euteleostomi</taxon>
        <taxon>Actinopterygii</taxon>
        <taxon>Neopterygii</taxon>
        <taxon>Teleostei</taxon>
        <taxon>Neoteleostei</taxon>
        <taxon>Acanthomorphata</taxon>
        <taxon>Eupercaria</taxon>
        <taxon>Tetraodontiformes</taxon>
        <taxon>Tetradontoidea</taxon>
        <taxon>Tetraodontidae</taxon>
        <taxon>Takifugu</taxon>
    </lineage>
</organism>
<dbReference type="AlphaFoldDB" id="A0A5C6N9U1"/>
<keyword evidence="3 5" id="KW-1133">Transmembrane helix</keyword>
<dbReference type="GO" id="GO:0016020">
    <property type="term" value="C:membrane"/>
    <property type="evidence" value="ECO:0007669"/>
    <property type="project" value="UniProtKB-SubCell"/>
</dbReference>
<evidence type="ECO:0000313" key="6">
    <source>
        <dbReference type="EMBL" id="TWW63885.1"/>
    </source>
</evidence>
<feature type="transmembrane region" description="Helical" evidence="5">
    <location>
        <begin position="94"/>
        <end position="111"/>
    </location>
</feature>